<keyword evidence="1" id="KW-1133">Transmembrane helix</keyword>
<keyword evidence="1" id="KW-0812">Transmembrane</keyword>
<organism evidence="2 3">
    <name type="scientific">Teladorsagia circumcincta</name>
    <name type="common">Brown stomach worm</name>
    <name type="synonym">Ostertagia circumcincta</name>
    <dbReference type="NCBI Taxonomy" id="45464"/>
    <lineage>
        <taxon>Eukaryota</taxon>
        <taxon>Metazoa</taxon>
        <taxon>Ecdysozoa</taxon>
        <taxon>Nematoda</taxon>
        <taxon>Chromadorea</taxon>
        <taxon>Rhabditida</taxon>
        <taxon>Rhabditina</taxon>
        <taxon>Rhabditomorpha</taxon>
        <taxon>Strongyloidea</taxon>
        <taxon>Trichostrongylidae</taxon>
        <taxon>Teladorsagia</taxon>
    </lineage>
</organism>
<dbReference type="AlphaFoldDB" id="A0A2G9U659"/>
<dbReference type="Proteomes" id="UP000230423">
    <property type="component" value="Unassembled WGS sequence"/>
</dbReference>
<evidence type="ECO:0000313" key="2">
    <source>
        <dbReference type="EMBL" id="PIO65736.1"/>
    </source>
</evidence>
<gene>
    <name evidence="2" type="ORF">TELCIR_12572</name>
</gene>
<protein>
    <submittedName>
        <fullName evidence="2">Uncharacterized protein</fullName>
    </submittedName>
</protein>
<proteinExistence type="predicted"/>
<name>A0A2G9U659_TELCI</name>
<sequence>MSLHNIFLHLIGLGLFIVLLVLLCLLCKLVDKAIIPSKKSSVASRRTIGPSQAGDVPMTPLMAYERKYII</sequence>
<keyword evidence="3" id="KW-1185">Reference proteome</keyword>
<keyword evidence="1" id="KW-0472">Membrane</keyword>
<reference evidence="2 3" key="1">
    <citation type="submission" date="2015-09" db="EMBL/GenBank/DDBJ databases">
        <title>Draft genome of the parasitic nematode Teladorsagia circumcincta isolate WARC Sus (inbred).</title>
        <authorList>
            <person name="Mitreva M."/>
        </authorList>
    </citation>
    <scope>NUCLEOTIDE SEQUENCE [LARGE SCALE GENOMIC DNA]</scope>
    <source>
        <strain evidence="2 3">S</strain>
    </source>
</reference>
<dbReference type="EMBL" id="KZ348775">
    <property type="protein sequence ID" value="PIO65736.1"/>
    <property type="molecule type" value="Genomic_DNA"/>
</dbReference>
<feature type="transmembrane region" description="Helical" evidence="1">
    <location>
        <begin position="6"/>
        <end position="30"/>
    </location>
</feature>
<evidence type="ECO:0000313" key="3">
    <source>
        <dbReference type="Proteomes" id="UP000230423"/>
    </source>
</evidence>
<accession>A0A2G9U659</accession>
<evidence type="ECO:0000256" key="1">
    <source>
        <dbReference type="SAM" id="Phobius"/>
    </source>
</evidence>